<protein>
    <submittedName>
        <fullName evidence="2">Uncharacterized protein</fullName>
    </submittedName>
</protein>
<dbReference type="InterPro" id="IPR003746">
    <property type="entry name" value="DUF167"/>
</dbReference>
<dbReference type="InterPro" id="IPR036591">
    <property type="entry name" value="YggU-like_sf"/>
</dbReference>
<accession>A0A1J5ILU0</accession>
<evidence type="ECO:0000313" key="3">
    <source>
        <dbReference type="Proteomes" id="UP000183245"/>
    </source>
</evidence>
<dbReference type="Proteomes" id="UP000183245">
    <property type="component" value="Unassembled WGS sequence"/>
</dbReference>
<dbReference type="AlphaFoldDB" id="A0A1J5ILU0"/>
<dbReference type="STRING" id="1817892.AUK40_02105"/>
<dbReference type="SMART" id="SM01152">
    <property type="entry name" value="DUF167"/>
    <property type="match status" value="1"/>
</dbReference>
<evidence type="ECO:0000313" key="2">
    <source>
        <dbReference type="EMBL" id="OIP98036.1"/>
    </source>
</evidence>
<comment type="caution">
    <text evidence="2">The sequence shown here is derived from an EMBL/GenBank/DDBJ whole genome shotgun (WGS) entry which is preliminary data.</text>
</comment>
<dbReference type="EMBL" id="MNZT01000040">
    <property type="protein sequence ID" value="OIP98036.1"/>
    <property type="molecule type" value="Genomic_DNA"/>
</dbReference>
<organism evidence="2 3">
    <name type="scientific">Candidatus Wirthbacteria bacterium CG2_30_54_11</name>
    <dbReference type="NCBI Taxonomy" id="1817892"/>
    <lineage>
        <taxon>Bacteria</taxon>
        <taxon>Candidatus Wirthbacteria</taxon>
    </lineage>
</organism>
<sequence length="79" mass="8815">MADHSLFWVKVITQSSRVSVEERADGSLLVRVHVAPEKGKANEAVRKALAGHFHLPVRCIEILRGQTSSRKQIRIVDDA</sequence>
<reference evidence="2 3" key="1">
    <citation type="journal article" date="2016" name="Environ. Microbiol.">
        <title>Genomic resolution of a cold subsurface aquifer community provides metabolic insights for novel microbes adapted to high CO concentrations.</title>
        <authorList>
            <person name="Probst A.J."/>
            <person name="Castelle C.J."/>
            <person name="Singh A."/>
            <person name="Brown C.T."/>
            <person name="Anantharaman K."/>
            <person name="Sharon I."/>
            <person name="Hug L.A."/>
            <person name="Burstein D."/>
            <person name="Emerson J.B."/>
            <person name="Thomas B.C."/>
            <person name="Banfield J.F."/>
        </authorList>
    </citation>
    <scope>NUCLEOTIDE SEQUENCE [LARGE SCALE GENOMIC DNA]</scope>
    <source>
        <strain evidence="2">CG2_30_54_11</strain>
    </source>
</reference>
<name>A0A1J5ILU0_9BACT</name>
<evidence type="ECO:0000256" key="1">
    <source>
        <dbReference type="ARBA" id="ARBA00010364"/>
    </source>
</evidence>
<dbReference type="NCBIfam" id="TIGR00251">
    <property type="entry name" value="DUF167 family protein"/>
    <property type="match status" value="1"/>
</dbReference>
<dbReference type="SUPFAM" id="SSF69786">
    <property type="entry name" value="YggU-like"/>
    <property type="match status" value="1"/>
</dbReference>
<dbReference type="Gene3D" id="3.30.1200.10">
    <property type="entry name" value="YggU-like"/>
    <property type="match status" value="1"/>
</dbReference>
<proteinExistence type="inferred from homology"/>
<dbReference type="Pfam" id="PF02594">
    <property type="entry name" value="DUF167"/>
    <property type="match status" value="1"/>
</dbReference>
<gene>
    <name evidence="2" type="ORF">AUK40_02105</name>
</gene>
<comment type="similarity">
    <text evidence="1">Belongs to the UPF0235 family.</text>
</comment>